<dbReference type="Pfam" id="PF00145">
    <property type="entry name" value="DNA_methylase"/>
    <property type="match status" value="1"/>
</dbReference>
<gene>
    <name evidence="4" type="primary">dnmA</name>
    <name evidence="4" type="ORF">AK812_SmicGene38699</name>
</gene>
<comment type="caution">
    <text evidence="4">The sequence shown here is derived from an EMBL/GenBank/DDBJ whole genome shotgun (WGS) entry which is preliminary data.</text>
</comment>
<evidence type="ECO:0000256" key="1">
    <source>
        <dbReference type="ARBA" id="ARBA00022603"/>
    </source>
</evidence>
<keyword evidence="3" id="KW-0949">S-adenosyl-L-methionine</keyword>
<dbReference type="EMBL" id="LSRX01001340">
    <property type="protein sequence ID" value="OLP80834.1"/>
    <property type="molecule type" value="Genomic_DNA"/>
</dbReference>
<dbReference type="AlphaFoldDB" id="A0A1Q9CD17"/>
<keyword evidence="5" id="KW-1185">Reference proteome</keyword>
<dbReference type="InterPro" id="IPR050750">
    <property type="entry name" value="C5-MTase"/>
</dbReference>
<organism evidence="4 5">
    <name type="scientific">Symbiodinium microadriaticum</name>
    <name type="common">Dinoflagellate</name>
    <name type="synonym">Zooxanthella microadriatica</name>
    <dbReference type="NCBI Taxonomy" id="2951"/>
    <lineage>
        <taxon>Eukaryota</taxon>
        <taxon>Sar</taxon>
        <taxon>Alveolata</taxon>
        <taxon>Dinophyceae</taxon>
        <taxon>Suessiales</taxon>
        <taxon>Symbiodiniaceae</taxon>
        <taxon>Symbiodinium</taxon>
    </lineage>
</organism>
<evidence type="ECO:0000256" key="3">
    <source>
        <dbReference type="ARBA" id="ARBA00022691"/>
    </source>
</evidence>
<dbReference type="InterPro" id="IPR001525">
    <property type="entry name" value="C5_MeTfrase"/>
</dbReference>
<dbReference type="PANTHER" id="PTHR46098">
    <property type="entry name" value="TRNA (CYTOSINE(38)-C(5))-METHYLTRANSFERASE"/>
    <property type="match status" value="1"/>
</dbReference>
<dbReference type="InterPro" id="IPR029063">
    <property type="entry name" value="SAM-dependent_MTases_sf"/>
</dbReference>
<dbReference type="GO" id="GO:0008168">
    <property type="term" value="F:methyltransferase activity"/>
    <property type="evidence" value="ECO:0007669"/>
    <property type="project" value="UniProtKB-KW"/>
</dbReference>
<accession>A0A1Q9CD17</accession>
<protein>
    <submittedName>
        <fullName evidence="4">DNA (Cytosine-5)-methyltransferase</fullName>
    </submittedName>
</protein>
<dbReference type="OrthoDB" id="414133at2759"/>
<dbReference type="SUPFAM" id="SSF53335">
    <property type="entry name" value="S-adenosyl-L-methionine-dependent methyltransferases"/>
    <property type="match status" value="1"/>
</dbReference>
<evidence type="ECO:0000313" key="4">
    <source>
        <dbReference type="EMBL" id="OLP80834.1"/>
    </source>
</evidence>
<name>A0A1Q9CD17_SYMMI</name>
<dbReference type="GO" id="GO:0032259">
    <property type="term" value="P:methylation"/>
    <property type="evidence" value="ECO:0007669"/>
    <property type="project" value="UniProtKB-KW"/>
</dbReference>
<sequence length="196" mass="21283">DAMALAKEEASMACSLEVDPEVMRTRQRKDQRYDIHLRTDTTSACLTKANGRLPYGHSPLVLVDEEDADTLEQRPKLSNQGYGPGSATDHVWREGVQVRYLSPVEQLRLMGFPEDYAFPPSLAFKDRCSLIGNSLNVKIVGNLLPLLLNPSAGEASGGGEISEEAAAAAADRAADLVAKAWGPRERWSDGSPSEKS</sequence>
<keyword evidence="1 4" id="KW-0489">Methyltransferase</keyword>
<keyword evidence="2 4" id="KW-0808">Transferase</keyword>
<dbReference type="Proteomes" id="UP000186817">
    <property type="component" value="Unassembled WGS sequence"/>
</dbReference>
<reference evidence="4 5" key="1">
    <citation type="submission" date="2016-02" db="EMBL/GenBank/DDBJ databases">
        <title>Genome analysis of coral dinoflagellate symbionts highlights evolutionary adaptations to a symbiotic lifestyle.</title>
        <authorList>
            <person name="Aranda M."/>
            <person name="Li Y."/>
            <person name="Liew Y.J."/>
            <person name="Baumgarten S."/>
            <person name="Simakov O."/>
            <person name="Wilson M."/>
            <person name="Piel J."/>
            <person name="Ashoor H."/>
            <person name="Bougouffa S."/>
            <person name="Bajic V.B."/>
            <person name="Ryu T."/>
            <person name="Ravasi T."/>
            <person name="Bayer T."/>
            <person name="Micklem G."/>
            <person name="Kim H."/>
            <person name="Bhak J."/>
            <person name="Lajeunesse T.C."/>
            <person name="Voolstra C.R."/>
        </authorList>
    </citation>
    <scope>NUCLEOTIDE SEQUENCE [LARGE SCALE GENOMIC DNA]</scope>
    <source>
        <strain evidence="4 5">CCMP2467</strain>
    </source>
</reference>
<dbReference type="GO" id="GO:0005634">
    <property type="term" value="C:nucleus"/>
    <property type="evidence" value="ECO:0007669"/>
    <property type="project" value="TreeGrafter"/>
</dbReference>
<feature type="non-terminal residue" evidence="4">
    <location>
        <position position="1"/>
    </location>
</feature>
<proteinExistence type="predicted"/>
<evidence type="ECO:0000313" key="5">
    <source>
        <dbReference type="Proteomes" id="UP000186817"/>
    </source>
</evidence>
<dbReference type="Gene3D" id="3.90.120.10">
    <property type="entry name" value="DNA Methylase, subunit A, domain 2"/>
    <property type="match status" value="1"/>
</dbReference>
<dbReference type="PANTHER" id="PTHR46098:SF1">
    <property type="entry name" value="TRNA (CYTOSINE(38)-C(5))-METHYLTRANSFERASE"/>
    <property type="match status" value="1"/>
</dbReference>
<evidence type="ECO:0000256" key="2">
    <source>
        <dbReference type="ARBA" id="ARBA00022679"/>
    </source>
</evidence>